<dbReference type="EMBL" id="MNYI01000185">
    <property type="protein sequence ID" value="OIP38182.1"/>
    <property type="molecule type" value="Genomic_DNA"/>
</dbReference>
<dbReference type="GO" id="GO:0008295">
    <property type="term" value="P:spermidine biosynthetic process"/>
    <property type="evidence" value="ECO:0007669"/>
    <property type="project" value="UniProtKB-UniRule"/>
</dbReference>
<dbReference type="Pfam" id="PF02675">
    <property type="entry name" value="AdoMet_dc"/>
    <property type="match status" value="1"/>
</dbReference>
<dbReference type="STRING" id="1817895.AUJ95_07105"/>
<dbReference type="InterPro" id="IPR042286">
    <property type="entry name" value="AdoMetDC_C"/>
</dbReference>
<keyword evidence="9 15" id="KW-0456">Lyase</keyword>
<evidence type="ECO:0000256" key="1">
    <source>
        <dbReference type="ARBA" id="ARBA00004911"/>
    </source>
</evidence>
<evidence type="ECO:0000256" key="10">
    <source>
        <dbReference type="ARBA" id="ARBA00023270"/>
    </source>
</evidence>
<comment type="function">
    <text evidence="13 15">Catalyzes the decarboxylation of S-adenosylmethionine to S-adenosylmethioninamine (dcAdoMet), the propylamine donor required for the synthesis of the polyamines spermine and spermidine from the diamine putrescine.</text>
</comment>
<dbReference type="EC" id="4.1.1.50" evidence="15"/>
<feature type="active site" description="Schiff-base intermediate with substrate; via pyruvic acid" evidence="15">
    <location>
        <position position="63"/>
    </location>
</feature>
<evidence type="ECO:0000256" key="14">
    <source>
        <dbReference type="ARBA" id="ARBA00061583"/>
    </source>
</evidence>
<dbReference type="UniPathway" id="UPA00331">
    <property type="reaction ID" value="UER00451"/>
</dbReference>
<evidence type="ECO:0000313" key="16">
    <source>
        <dbReference type="EMBL" id="OIP38182.1"/>
    </source>
</evidence>
<dbReference type="SUPFAM" id="SSF56276">
    <property type="entry name" value="S-adenosylmethionine decarboxylase"/>
    <property type="match status" value="1"/>
</dbReference>
<evidence type="ECO:0000256" key="11">
    <source>
        <dbReference type="ARBA" id="ARBA00023317"/>
    </source>
</evidence>
<dbReference type="GO" id="GO:0004014">
    <property type="term" value="F:adenosylmethionine decarboxylase activity"/>
    <property type="evidence" value="ECO:0007669"/>
    <property type="project" value="UniProtKB-UniRule"/>
</dbReference>
<evidence type="ECO:0000256" key="13">
    <source>
        <dbReference type="ARBA" id="ARBA00056215"/>
    </source>
</evidence>
<feature type="active site" description="Proton acceptor; for processing activity" evidence="15">
    <location>
        <position position="68"/>
    </location>
</feature>
<keyword evidence="4 15" id="KW-0210">Decarboxylase</keyword>
<evidence type="ECO:0000256" key="2">
    <source>
        <dbReference type="ARBA" id="ARBA00011601"/>
    </source>
</evidence>
<organism evidence="16 17">
    <name type="scientific">Candidatus Desantisbacteria bacterium CG2_30_40_21</name>
    <dbReference type="NCBI Taxonomy" id="1817895"/>
    <lineage>
        <taxon>Bacteria</taxon>
        <taxon>Candidatus Desantisiibacteriota</taxon>
    </lineage>
</organism>
<keyword evidence="11 15" id="KW-0670">Pyruvate</keyword>
<reference evidence="16 17" key="1">
    <citation type="journal article" date="2016" name="Environ. Microbiol.">
        <title>Genomic resolution of a cold subsurface aquifer community provides metabolic insights for novel microbes adapted to high CO concentrations.</title>
        <authorList>
            <person name="Probst A.J."/>
            <person name="Castelle C.J."/>
            <person name="Singh A."/>
            <person name="Brown C.T."/>
            <person name="Anantharaman K."/>
            <person name="Sharon I."/>
            <person name="Hug L.A."/>
            <person name="Burstein D."/>
            <person name="Emerson J.B."/>
            <person name="Thomas B.C."/>
            <person name="Banfield J.F."/>
        </authorList>
    </citation>
    <scope>NUCLEOTIDE SEQUENCE [LARGE SCALE GENOMIC DNA]</scope>
    <source>
        <strain evidence="16">CG2_30_40_21</strain>
    </source>
</reference>
<evidence type="ECO:0000256" key="8">
    <source>
        <dbReference type="ARBA" id="ARBA00023145"/>
    </source>
</evidence>
<dbReference type="InterPro" id="IPR042284">
    <property type="entry name" value="AdoMetDC_N"/>
</dbReference>
<keyword evidence="6 15" id="KW-0745">Spermidine biosynthesis</keyword>
<comment type="caution">
    <text evidence="16">The sequence shown here is derived from an EMBL/GenBank/DDBJ whole genome shotgun (WGS) entry which is preliminary data.</text>
</comment>
<evidence type="ECO:0000256" key="7">
    <source>
        <dbReference type="ARBA" id="ARBA00023115"/>
    </source>
</evidence>
<keyword evidence="8 15" id="KW-0865">Zymogen</keyword>
<comment type="pathway">
    <text evidence="1 15">Amine and polyamine biosynthesis; S-adenosylmethioninamine biosynthesis; S-adenosylmethioninamine from S-adenosyl-L-methionine: step 1/1.</text>
</comment>
<gene>
    <name evidence="15" type="primary">speH</name>
    <name evidence="16" type="ORF">AUJ95_07105</name>
</gene>
<evidence type="ECO:0000313" key="17">
    <source>
        <dbReference type="Proteomes" id="UP000183085"/>
    </source>
</evidence>
<dbReference type="NCBIfam" id="TIGR03330">
    <property type="entry name" value="SAM_DCase_Bsu"/>
    <property type="match status" value="1"/>
</dbReference>
<evidence type="ECO:0000256" key="4">
    <source>
        <dbReference type="ARBA" id="ARBA00022793"/>
    </source>
</evidence>
<evidence type="ECO:0000256" key="5">
    <source>
        <dbReference type="ARBA" id="ARBA00022813"/>
    </source>
</evidence>
<evidence type="ECO:0000256" key="9">
    <source>
        <dbReference type="ARBA" id="ARBA00023239"/>
    </source>
</evidence>
<evidence type="ECO:0000256" key="3">
    <source>
        <dbReference type="ARBA" id="ARBA00022691"/>
    </source>
</evidence>
<feature type="chain" id="PRO_5023337016" description="S-adenosylmethionine decarboxylase beta chain" evidence="15">
    <location>
        <begin position="1"/>
        <end position="62"/>
    </location>
</feature>
<dbReference type="HAMAP" id="MF_00464">
    <property type="entry name" value="AdoMetDC_1"/>
    <property type="match status" value="1"/>
</dbReference>
<keyword evidence="3 15" id="KW-0949">S-adenosyl-L-methionine</keyword>
<accession>A0A1J5E4D2</accession>
<proteinExistence type="inferred from homology"/>
<evidence type="ECO:0000256" key="15">
    <source>
        <dbReference type="HAMAP-Rule" id="MF_00464"/>
    </source>
</evidence>
<feature type="chain" id="PRO_5023337017" description="S-adenosylmethionine decarboxylase alpha chain" evidence="15">
    <location>
        <begin position="63"/>
        <end position="132"/>
    </location>
</feature>
<dbReference type="Gene3D" id="3.30.160.750">
    <property type="match status" value="1"/>
</dbReference>
<keyword evidence="10 15" id="KW-0704">Schiff base</keyword>
<evidence type="ECO:0000256" key="12">
    <source>
        <dbReference type="ARBA" id="ARBA00048112"/>
    </source>
</evidence>
<dbReference type="FunFam" id="3.30.360.110:FF:000001">
    <property type="entry name" value="S-adenosylmethionine decarboxylase proenzyme"/>
    <property type="match status" value="1"/>
</dbReference>
<dbReference type="InterPro" id="IPR017716">
    <property type="entry name" value="S-AdoMet_deCOase_pro-enz"/>
</dbReference>
<feature type="active site" description="Proton donor; for catalytic activity" evidence="15">
    <location>
        <position position="83"/>
    </location>
</feature>
<feature type="site" description="Cleavage (non-hydrolytic); by autolysis" evidence="15">
    <location>
        <begin position="62"/>
        <end position="63"/>
    </location>
</feature>
<dbReference type="PANTHER" id="PTHR33866">
    <property type="entry name" value="S-ADENOSYLMETHIONINE DECARBOXYLASE PROENZYME"/>
    <property type="match status" value="1"/>
</dbReference>
<dbReference type="Proteomes" id="UP000183085">
    <property type="component" value="Unassembled WGS sequence"/>
</dbReference>
<sequence length="132" mass="14748">MEALGRHLLLELYDCNPEALNDVDGITNTMTQAALASGATILKVEFHKFAPIGISGMIIIAESHLSIHTWPEYKYAACDVFTCGDKIDPYLAVDYLTTHLEAKSSSIIEMKRGILRDQKYQPLKHKQEVVNV</sequence>
<keyword evidence="5 15" id="KW-0068">Autocatalytic cleavage</keyword>
<comment type="similarity">
    <text evidence="14 15">Belongs to the prokaryotic AdoMetDC family. Type 1 subfamily.</text>
</comment>
<protein>
    <recommendedName>
        <fullName evidence="15">S-adenosylmethionine decarboxylase proenzyme</fullName>
        <shortName evidence="15">AdoMetDC</shortName>
        <shortName evidence="15">SAMDC</shortName>
        <ecNumber evidence="15">4.1.1.50</ecNumber>
    </recommendedName>
    <component>
        <recommendedName>
            <fullName evidence="15">S-adenosylmethionine decarboxylase beta chain</fullName>
        </recommendedName>
    </component>
    <component>
        <recommendedName>
            <fullName evidence="15">S-adenosylmethionine decarboxylase alpha chain</fullName>
        </recommendedName>
    </component>
</protein>
<name>A0A1J5E4D2_9BACT</name>
<comment type="cofactor">
    <cofactor evidence="15">
        <name>pyruvate</name>
        <dbReference type="ChEBI" id="CHEBI:15361"/>
    </cofactor>
    <text evidence="15">Binds 1 pyruvoyl group covalently per subunit.</text>
</comment>
<feature type="modified residue" description="Pyruvic acid (Ser); by autocatalysis" evidence="15">
    <location>
        <position position="63"/>
    </location>
</feature>
<comment type="PTM">
    <text evidence="15">Is synthesized initially as an inactive proenzyme. Formation of the active enzyme involves a self-maturation process in which the active site pyruvoyl group is generated from an internal serine residue via an autocatalytic post-translational modification. Two non-identical subunits are generated from the proenzyme in this reaction, and the pyruvate is formed at the N-terminus of the alpha chain, which is derived from the carboxyl end of the proenzyme. The post-translation cleavage follows an unusual pathway, termed non-hydrolytic serinolysis, in which the side chain hydroxyl group of the serine supplies its oxygen atom to form the C-terminus of the beta chain, while the remainder of the serine residue undergoes an oxidative deamination to produce ammonia and the pyruvoyl group blocking the N-terminus of the alpha chain.</text>
</comment>
<dbReference type="Gene3D" id="3.30.360.110">
    <property type="entry name" value="S-adenosylmethionine decarboxylase domain"/>
    <property type="match status" value="1"/>
</dbReference>
<dbReference type="GO" id="GO:0005829">
    <property type="term" value="C:cytosol"/>
    <property type="evidence" value="ECO:0007669"/>
    <property type="project" value="TreeGrafter"/>
</dbReference>
<dbReference type="InterPro" id="IPR016067">
    <property type="entry name" value="S-AdoMet_deCO2ase_core"/>
</dbReference>
<evidence type="ECO:0000256" key="6">
    <source>
        <dbReference type="ARBA" id="ARBA00023066"/>
    </source>
</evidence>
<comment type="catalytic activity">
    <reaction evidence="12 15">
        <text>S-adenosyl-L-methionine + H(+) = S-adenosyl 3-(methylsulfanyl)propylamine + CO2</text>
        <dbReference type="Rhea" id="RHEA:15981"/>
        <dbReference type="ChEBI" id="CHEBI:15378"/>
        <dbReference type="ChEBI" id="CHEBI:16526"/>
        <dbReference type="ChEBI" id="CHEBI:57443"/>
        <dbReference type="ChEBI" id="CHEBI:59789"/>
        <dbReference type="EC" id="4.1.1.50"/>
    </reaction>
</comment>
<keyword evidence="7 15" id="KW-0620">Polyamine biosynthesis</keyword>
<dbReference type="AlphaFoldDB" id="A0A1J5E4D2"/>
<dbReference type="PANTHER" id="PTHR33866:SF2">
    <property type="entry name" value="S-ADENOSYLMETHIONINE DECARBOXYLASE PROENZYME"/>
    <property type="match status" value="1"/>
</dbReference>
<comment type="subunit">
    <text evidence="2 15">Heterotetramer of two alpha and two beta chains arranged as a dimer of alpha/beta heterodimers.</text>
</comment>
<dbReference type="InterPro" id="IPR003826">
    <property type="entry name" value="AdoMetDC_fam_prok"/>
</dbReference>